<reference evidence="5 6" key="1">
    <citation type="submission" date="2020-08" db="EMBL/GenBank/DDBJ databases">
        <title>Genome public.</title>
        <authorList>
            <person name="Liu C."/>
            <person name="Sun Q."/>
        </authorList>
    </citation>
    <scope>NUCLEOTIDE SEQUENCE [LARGE SCALE GENOMIC DNA]</scope>
    <source>
        <strain evidence="5 6">BX2</strain>
    </source>
</reference>
<dbReference type="InterPro" id="IPR020816">
    <property type="entry name" value="Histone-like_DNA-bd_CS"/>
</dbReference>
<dbReference type="Pfam" id="PF00216">
    <property type="entry name" value="Bac_DNA_binding"/>
    <property type="match status" value="1"/>
</dbReference>
<evidence type="ECO:0000313" key="5">
    <source>
        <dbReference type="EMBL" id="MBC5644086.1"/>
    </source>
</evidence>
<keyword evidence="6" id="KW-1185">Reference proteome</keyword>
<protein>
    <submittedName>
        <fullName evidence="5">HU family DNA-binding protein</fullName>
    </submittedName>
</protein>
<dbReference type="Gene3D" id="4.10.520.10">
    <property type="entry name" value="IHF-like DNA-binding proteins"/>
    <property type="match status" value="1"/>
</dbReference>
<dbReference type="Proteomes" id="UP000644010">
    <property type="component" value="Unassembled WGS sequence"/>
</dbReference>
<evidence type="ECO:0000256" key="3">
    <source>
        <dbReference type="ARBA" id="ARBA00023125"/>
    </source>
</evidence>
<proteinExistence type="inferred from homology"/>
<evidence type="ECO:0000256" key="2">
    <source>
        <dbReference type="ARBA" id="ARBA00023067"/>
    </source>
</evidence>
<comment type="caution">
    <text evidence="5">The sequence shown here is derived from an EMBL/GenBank/DDBJ whole genome shotgun (WGS) entry which is preliminary data.</text>
</comment>
<keyword evidence="3 5" id="KW-0238">DNA-binding</keyword>
<dbReference type="GO" id="GO:0003677">
    <property type="term" value="F:DNA binding"/>
    <property type="evidence" value="ECO:0007669"/>
    <property type="project" value="UniProtKB-KW"/>
</dbReference>
<dbReference type="SMART" id="SM00411">
    <property type="entry name" value="BHL"/>
    <property type="match status" value="1"/>
</dbReference>
<name>A0ABR7E2W4_9BACT</name>
<evidence type="ECO:0000313" key="6">
    <source>
        <dbReference type="Proteomes" id="UP000644010"/>
    </source>
</evidence>
<dbReference type="PROSITE" id="PS00045">
    <property type="entry name" value="HISTONE_LIKE"/>
    <property type="match status" value="1"/>
</dbReference>
<dbReference type="RefSeq" id="WP_186960021.1">
    <property type="nucleotide sequence ID" value="NZ_JACOOI010000015.1"/>
</dbReference>
<dbReference type="EMBL" id="JACOOI010000015">
    <property type="protein sequence ID" value="MBC5644086.1"/>
    <property type="molecule type" value="Genomic_DNA"/>
</dbReference>
<organism evidence="5 6">
    <name type="scientific">Parabacteroides segnis</name>
    <dbReference type="NCBI Taxonomy" id="2763058"/>
    <lineage>
        <taxon>Bacteria</taxon>
        <taxon>Pseudomonadati</taxon>
        <taxon>Bacteroidota</taxon>
        <taxon>Bacteroidia</taxon>
        <taxon>Bacteroidales</taxon>
        <taxon>Tannerellaceae</taxon>
        <taxon>Parabacteroides</taxon>
    </lineage>
</organism>
<gene>
    <name evidence="5" type="ORF">H8S77_14475</name>
</gene>
<accession>A0ABR7E2W4</accession>
<dbReference type="PANTHER" id="PTHR33175:SF3">
    <property type="entry name" value="DNA-BINDING PROTEIN HU-BETA"/>
    <property type="match status" value="1"/>
</dbReference>
<dbReference type="PRINTS" id="PR01727">
    <property type="entry name" value="DNABINDINGHU"/>
</dbReference>
<comment type="similarity">
    <text evidence="1 4">Belongs to the bacterial histone-like protein family.</text>
</comment>
<dbReference type="PANTHER" id="PTHR33175">
    <property type="entry name" value="DNA-BINDING PROTEIN HU"/>
    <property type="match status" value="1"/>
</dbReference>
<evidence type="ECO:0000256" key="1">
    <source>
        <dbReference type="ARBA" id="ARBA00010529"/>
    </source>
</evidence>
<dbReference type="InterPro" id="IPR000119">
    <property type="entry name" value="Hist_DNA-bd"/>
</dbReference>
<keyword evidence="2" id="KW-0226">DNA condensation</keyword>
<dbReference type="SUPFAM" id="SSF47729">
    <property type="entry name" value="IHF-like DNA-binding proteins"/>
    <property type="match status" value="1"/>
</dbReference>
<dbReference type="CDD" id="cd13832">
    <property type="entry name" value="IHF"/>
    <property type="match status" value="1"/>
</dbReference>
<sequence length="93" mass="10488">MNKQEFATGISEKMKIPQSEALRFIRAMQETVSEELGRDGVLVLQGFGTLTPWQQTERAGRNPKTGVPCLIPPRVSVKFKPGKQLLDYLNRTE</sequence>
<evidence type="ECO:0000256" key="4">
    <source>
        <dbReference type="RuleBase" id="RU003939"/>
    </source>
</evidence>
<dbReference type="InterPro" id="IPR010992">
    <property type="entry name" value="IHF-like_DNA-bd_dom_sf"/>
</dbReference>